<gene>
    <name evidence="1" type="ORF">BDQ94DRAFT_135557</name>
</gene>
<proteinExistence type="predicted"/>
<evidence type="ECO:0000313" key="2">
    <source>
        <dbReference type="Proteomes" id="UP000253729"/>
    </source>
</evidence>
<dbReference type="Proteomes" id="UP000253729">
    <property type="component" value="Unassembled WGS sequence"/>
</dbReference>
<dbReference type="GeneID" id="38133048"/>
<dbReference type="EMBL" id="KZ852034">
    <property type="protein sequence ID" value="RDH38033.1"/>
    <property type="molecule type" value="Genomic_DNA"/>
</dbReference>
<reference evidence="1 2" key="1">
    <citation type="submission" date="2018-07" db="EMBL/GenBank/DDBJ databases">
        <title>The genomes of Aspergillus section Nigri reveals drivers in fungal speciation.</title>
        <authorList>
            <consortium name="DOE Joint Genome Institute"/>
            <person name="Vesth T.C."/>
            <person name="Nybo J."/>
            <person name="Theobald S."/>
            <person name="Brandl J."/>
            <person name="Frisvad J.C."/>
            <person name="Nielsen K.F."/>
            <person name="Lyhne E.K."/>
            <person name="Kogle M.E."/>
            <person name="Kuo A."/>
            <person name="Riley R."/>
            <person name="Clum A."/>
            <person name="Nolan M."/>
            <person name="Lipzen A."/>
            <person name="Salamov A."/>
            <person name="Henrissat B."/>
            <person name="Wiebenga A."/>
            <person name="De vries R.P."/>
            <person name="Grigoriev I.V."/>
            <person name="Mortensen U.H."/>
            <person name="Andersen M.R."/>
            <person name="Baker S.E."/>
        </authorList>
    </citation>
    <scope>NUCLEOTIDE SEQUENCE [LARGE SCALE GENOMIC DNA]</scope>
    <source>
        <strain evidence="1 2">CBS 139.54b</strain>
    </source>
</reference>
<evidence type="ECO:0000313" key="1">
    <source>
        <dbReference type="EMBL" id="RDH38033.1"/>
    </source>
</evidence>
<name>A0A3F3QFK9_9EURO</name>
<dbReference type="RefSeq" id="XP_026631055.1">
    <property type="nucleotide sequence ID" value="XM_026764692.1"/>
</dbReference>
<keyword evidence="2" id="KW-1185">Reference proteome</keyword>
<sequence>MKCLCLSFLSINIQRSNPCVSNSFYGVDRSDVQHDRCHDLLMTQICPEATRIRCHRGLSCTRELMLIPSIQADG</sequence>
<organism evidence="1 2">
    <name type="scientific">Aspergillus welwitschiae</name>
    <dbReference type="NCBI Taxonomy" id="1341132"/>
    <lineage>
        <taxon>Eukaryota</taxon>
        <taxon>Fungi</taxon>
        <taxon>Dikarya</taxon>
        <taxon>Ascomycota</taxon>
        <taxon>Pezizomycotina</taxon>
        <taxon>Eurotiomycetes</taxon>
        <taxon>Eurotiomycetidae</taxon>
        <taxon>Eurotiales</taxon>
        <taxon>Aspergillaceae</taxon>
        <taxon>Aspergillus</taxon>
        <taxon>Aspergillus subgen. Circumdati</taxon>
    </lineage>
</organism>
<protein>
    <submittedName>
        <fullName evidence="1">Uncharacterized protein</fullName>
    </submittedName>
</protein>
<accession>A0A3F3QFK9</accession>
<dbReference type="AlphaFoldDB" id="A0A3F3QFK9"/>